<feature type="region of interest" description="Disordered" evidence="1">
    <location>
        <begin position="271"/>
        <end position="341"/>
    </location>
</feature>
<evidence type="ECO:0000313" key="2">
    <source>
        <dbReference type="EMBL" id="RSL70056.1"/>
    </source>
</evidence>
<feature type="compositionally biased region" description="Gly residues" evidence="1">
    <location>
        <begin position="408"/>
        <end position="418"/>
    </location>
</feature>
<dbReference type="OrthoDB" id="4716584at2759"/>
<evidence type="ECO:0000256" key="1">
    <source>
        <dbReference type="SAM" id="MobiDB-lite"/>
    </source>
</evidence>
<feature type="region of interest" description="Disordered" evidence="1">
    <location>
        <begin position="509"/>
        <end position="565"/>
    </location>
</feature>
<feature type="compositionally biased region" description="Pro residues" evidence="1">
    <location>
        <begin position="57"/>
        <end position="72"/>
    </location>
</feature>
<reference evidence="2 3" key="1">
    <citation type="submission" date="2017-06" db="EMBL/GenBank/DDBJ databases">
        <title>Comparative genomic analysis of Ambrosia Fusariam Clade fungi.</title>
        <authorList>
            <person name="Stajich J.E."/>
            <person name="Carrillo J."/>
            <person name="Kijimoto T."/>
            <person name="Eskalen A."/>
            <person name="O'Donnell K."/>
            <person name="Kasson M."/>
        </authorList>
    </citation>
    <scope>NUCLEOTIDE SEQUENCE [LARGE SCALE GENOMIC DNA]</scope>
    <source>
        <strain evidence="2 3">NRRL62584</strain>
    </source>
</reference>
<dbReference type="EMBL" id="NKCI01000011">
    <property type="protein sequence ID" value="RSL70056.1"/>
    <property type="molecule type" value="Genomic_DNA"/>
</dbReference>
<feature type="compositionally biased region" description="Polar residues" evidence="1">
    <location>
        <begin position="112"/>
        <end position="122"/>
    </location>
</feature>
<evidence type="ECO:0000313" key="3">
    <source>
        <dbReference type="Proteomes" id="UP000288168"/>
    </source>
</evidence>
<proteinExistence type="predicted"/>
<feature type="compositionally biased region" description="Polar residues" evidence="1">
    <location>
        <begin position="535"/>
        <end position="551"/>
    </location>
</feature>
<feature type="compositionally biased region" description="Basic and acidic residues" evidence="1">
    <location>
        <begin position="276"/>
        <end position="304"/>
    </location>
</feature>
<gene>
    <name evidence="2" type="ORF">CEP54_001952</name>
</gene>
<protein>
    <submittedName>
        <fullName evidence="2">Uncharacterized protein</fullName>
    </submittedName>
</protein>
<comment type="caution">
    <text evidence="2">The sequence shown here is derived from an EMBL/GenBank/DDBJ whole genome shotgun (WGS) entry which is preliminary data.</text>
</comment>
<feature type="region of interest" description="Disordered" evidence="1">
    <location>
        <begin position="1"/>
        <end position="153"/>
    </location>
</feature>
<feature type="compositionally biased region" description="Polar residues" evidence="1">
    <location>
        <begin position="198"/>
        <end position="210"/>
    </location>
</feature>
<name>A0A428QXT0_9HYPO</name>
<dbReference type="AlphaFoldDB" id="A0A428QXT0"/>
<feature type="region of interest" description="Disordered" evidence="1">
    <location>
        <begin position="196"/>
        <end position="231"/>
    </location>
</feature>
<dbReference type="STRING" id="1325734.A0A428QXT0"/>
<sequence>MAAPDKPRRRFAPEPIETTFETFRSKTGKQKQVLSSQKNHHNDQNQPKTPPCTMGPNPEPTPEASPRSPSPVPQELRPKRRFAPQLIETSRRSRRVGDTGPATKPTDKTDITPYTRNIYTATKHQHRGRRRADDRDDEESPVVNGARRRESEDENVMSYLLELAAKEAERQMQEAALAAFPNSHQREGNVDHFYFRESSGSDNSPESTSPVHHGHHGQPIGAHHNVRRQSSDANLSWWHKHMQEHAEQVLQDQKDDDPMVLDEPELKPGEMATLAEEPHEDHTARKQGEDTVMRTDTADLDKMDLTAPPDPMWTTSNNQHAPPAGRKRSSPGAPGPIGETYMPLLQTDSYLTAEQTNKAASPAPAPSRHIGESPMPYIPSAASGRSDVPYAKASQIPPDTGGFRNSGRGFGRPFGGFGHRSPAPPFQKRRQAVSPPMLGKDLVFRRCPSPKQTKLEPDHPFAERHAEEKYRDLSGEKGLWRGYCFRSESNDAYLVPADLHAPPMLATPKPPATPGTASHISSPSFTDEPAAINGNGASNGLYNGQTNGTNGTKEHRTRAGNPKGLHMLHGIDERLQQEKAHAELEEKIAQEFDDGFVTQVYNYLSLGYPAMARAFDEELSRISLMSIDDLERDDDQQLAKGHLVEADDGTPREKRCPRWRALRSYIKEWARQHPNLDSMDPVGWGVRERRGSWAV</sequence>
<accession>A0A428QXT0</accession>
<keyword evidence="3" id="KW-1185">Reference proteome</keyword>
<dbReference type="Proteomes" id="UP000288168">
    <property type="component" value="Unassembled WGS sequence"/>
</dbReference>
<feature type="region of interest" description="Disordered" evidence="1">
    <location>
        <begin position="355"/>
        <end position="435"/>
    </location>
</feature>
<organism evidence="2 3">
    <name type="scientific">Fusarium duplospermum</name>
    <dbReference type="NCBI Taxonomy" id="1325734"/>
    <lineage>
        <taxon>Eukaryota</taxon>
        <taxon>Fungi</taxon>
        <taxon>Dikarya</taxon>
        <taxon>Ascomycota</taxon>
        <taxon>Pezizomycotina</taxon>
        <taxon>Sordariomycetes</taxon>
        <taxon>Hypocreomycetidae</taxon>
        <taxon>Hypocreales</taxon>
        <taxon>Nectriaceae</taxon>
        <taxon>Fusarium</taxon>
        <taxon>Fusarium solani species complex</taxon>
    </lineage>
</organism>